<dbReference type="Pfam" id="PF06986">
    <property type="entry name" value="F_T4SS_TraN"/>
    <property type="match status" value="1"/>
</dbReference>
<feature type="chain" id="PRO_5026301525" evidence="1">
    <location>
        <begin position="23"/>
        <end position="617"/>
    </location>
</feature>
<sequence>MKHYLPLLMAMTSFCLVAPLVANDQFNQGMQQGNASKGQGASAIQGFKPAEVIPGYTDSPAESGYYGGVTSSGVDMTSPGSTALNTSETGKTITESILNTPPDNKPSLDAPFIAEGLAMKDKAETITGGGFDGCVDQPASFTEITTHQCLRDTKIEQYCTRTATITGDWKYTDEYREVTIPHSQFRFSMNGLNLVFSVTVPVAGTVESASLSVYAGLYFLNSRYNFMNTAFNVQLLTGQSGTFTIPVPSGFTVTEGQVLTGSGCTANGNCLPHGNGDRTIYESLVRGASTFTLKLRMKVREKEWVPRVEWSENCPFSKTEGAMTGSQCVEPGETRTVVVGGKTYSIHQDCWKWQDTYLTQTETEGTCGEFIKNPACTVTRSECADTVDGFCVSQQVTYSCERKKEGNGQICGGEFFCKDGSCAQAQTGTSNMLGQAVSALAAVAAAGEDVAALNGVDVRAFTGEAQHCKKMAVGFNNCCKDSGWGQDVGLSSCSSEEKALGKAKDKKLTVYVGEYCSKKVLGVCLEKKRGYCVFDSKLARIVQEQGRRDQLGVGFGKGKSPDCRGITVDELQRLDFGVMNFSDFYDDLNAGSEIPEDQALLKKAQDIIAEKMQENAP</sequence>
<protein>
    <submittedName>
        <fullName evidence="2">Type-F conjugative transfer system mating-pair stabilization protein TraN</fullName>
    </submittedName>
</protein>
<accession>A0A4D6P1E7</accession>
<keyword evidence="2" id="KW-0614">Plasmid</keyword>
<feature type="signal peptide" evidence="1">
    <location>
        <begin position="1"/>
        <end position="22"/>
    </location>
</feature>
<dbReference type="AlphaFoldDB" id="A0A4D6P1E7"/>
<geneLocation type="plasmid" evidence="2">
    <name>pCFSAN000189</name>
</geneLocation>
<dbReference type="KEGG" id="seeb:SEEB0189_000085"/>
<evidence type="ECO:0000256" key="1">
    <source>
        <dbReference type="SAM" id="SignalP"/>
    </source>
</evidence>
<name>A0A4D6P1E7_SALET</name>
<gene>
    <name evidence="2" type="primary">traN</name>
    <name evidence="2" type="ORF">SEEB0189_00395</name>
</gene>
<reference evidence="2" key="1">
    <citation type="submission" date="2019-04" db="EMBL/GenBank/DDBJ databases">
        <title>Whole genome sequencing of cultured pathogen.</title>
        <authorList>
            <person name="Hoffmann M."/>
            <person name="Sanchez M."/>
            <person name="Timme R."/>
        </authorList>
    </citation>
    <scope>NUCLEOTIDE SEQUENCE</scope>
    <source>
        <strain evidence="2">CFSAN000189</strain>
        <plasmid evidence="2">pCFSAN000189</plasmid>
    </source>
</reference>
<dbReference type="InterPro" id="IPR014121">
    <property type="entry name" value="TraN_Ftype"/>
</dbReference>
<keyword evidence="1" id="KW-0732">Signal</keyword>
<dbReference type="NCBIfam" id="TIGR02750">
    <property type="entry name" value="TraN_Ftype"/>
    <property type="match status" value="1"/>
</dbReference>
<dbReference type="EMBL" id="CP039501">
    <property type="protein sequence ID" value="QCF19724.1"/>
    <property type="molecule type" value="Genomic_DNA"/>
</dbReference>
<dbReference type="RefSeq" id="WP_020833553.1">
    <property type="nucleotide sequence ID" value="NC_021817.1"/>
</dbReference>
<evidence type="ECO:0000313" key="2">
    <source>
        <dbReference type="EMBL" id="QCF19724.1"/>
    </source>
</evidence>
<proteinExistence type="predicted"/>
<organism evidence="2">
    <name type="scientific">Salmonella enterica subsp. enterica serovar Bareilly str. CFSAN000189</name>
    <dbReference type="NCBI Taxonomy" id="1173427"/>
    <lineage>
        <taxon>Bacteria</taxon>
        <taxon>Pseudomonadati</taxon>
        <taxon>Pseudomonadota</taxon>
        <taxon>Gammaproteobacteria</taxon>
        <taxon>Enterobacterales</taxon>
        <taxon>Enterobacteriaceae</taxon>
        <taxon>Salmonella</taxon>
    </lineage>
</organism>